<proteinExistence type="predicted"/>
<dbReference type="AlphaFoldDB" id="A0A7E4VPY5"/>
<keyword evidence="1" id="KW-1185">Reference proteome</keyword>
<organism evidence="1 2">
    <name type="scientific">Panagrellus redivivus</name>
    <name type="common">Microworm</name>
    <dbReference type="NCBI Taxonomy" id="6233"/>
    <lineage>
        <taxon>Eukaryota</taxon>
        <taxon>Metazoa</taxon>
        <taxon>Ecdysozoa</taxon>
        <taxon>Nematoda</taxon>
        <taxon>Chromadorea</taxon>
        <taxon>Rhabditida</taxon>
        <taxon>Tylenchina</taxon>
        <taxon>Panagrolaimomorpha</taxon>
        <taxon>Panagrolaimoidea</taxon>
        <taxon>Panagrolaimidae</taxon>
        <taxon>Panagrellus</taxon>
    </lineage>
</organism>
<reference evidence="1" key="1">
    <citation type="journal article" date="2013" name="Genetics">
        <title>The draft genome and transcriptome of Panagrellus redivivus are shaped by the harsh demands of a free-living lifestyle.</title>
        <authorList>
            <person name="Srinivasan J."/>
            <person name="Dillman A.R."/>
            <person name="Macchietto M.G."/>
            <person name="Heikkinen L."/>
            <person name="Lakso M."/>
            <person name="Fracchia K.M."/>
            <person name="Antoshechkin I."/>
            <person name="Mortazavi A."/>
            <person name="Wong G."/>
            <person name="Sternberg P.W."/>
        </authorList>
    </citation>
    <scope>NUCLEOTIDE SEQUENCE [LARGE SCALE GENOMIC DNA]</scope>
    <source>
        <strain evidence="1">MT8872</strain>
    </source>
</reference>
<evidence type="ECO:0000313" key="2">
    <source>
        <dbReference type="WBParaSite" id="Pan_g23784.t1"/>
    </source>
</evidence>
<sequence length="91" mass="10704">MTLGLPRALLSPRLRVSRYWREAVPWRARTRFHQCSFASVKLFRYESVRFSNFCESCSSSEAAVNLSSCSKRSGTHRMIEWRSFFTAFSQR</sequence>
<evidence type="ECO:0000313" key="1">
    <source>
        <dbReference type="Proteomes" id="UP000492821"/>
    </source>
</evidence>
<reference evidence="2" key="2">
    <citation type="submission" date="2020-10" db="UniProtKB">
        <authorList>
            <consortium name="WormBaseParasite"/>
        </authorList>
    </citation>
    <scope>IDENTIFICATION</scope>
</reference>
<dbReference type="Proteomes" id="UP000492821">
    <property type="component" value="Unassembled WGS sequence"/>
</dbReference>
<dbReference type="WBParaSite" id="Pan_g23784.t1">
    <property type="protein sequence ID" value="Pan_g23784.t1"/>
    <property type="gene ID" value="Pan_g23784"/>
</dbReference>
<name>A0A7E4VPY5_PANRE</name>
<protein>
    <submittedName>
        <fullName evidence="2">Secreted protein</fullName>
    </submittedName>
</protein>
<accession>A0A7E4VPY5</accession>